<dbReference type="PANTHER" id="PTHR44688">
    <property type="entry name" value="DNA-BINDING TRANSCRIPTIONAL ACTIVATOR DEVR_DOSR"/>
    <property type="match status" value="1"/>
</dbReference>
<evidence type="ECO:0000313" key="7">
    <source>
        <dbReference type="Proteomes" id="UP000054639"/>
    </source>
</evidence>
<dbReference type="AlphaFoldDB" id="A0A378KTP1"/>
<dbReference type="PRINTS" id="PR00038">
    <property type="entry name" value="HTHLUXR"/>
</dbReference>
<evidence type="ECO:0000313" key="6">
    <source>
        <dbReference type="EMBL" id="STY16981.1"/>
    </source>
</evidence>
<dbReference type="PROSITE" id="PS00622">
    <property type="entry name" value="HTH_LUXR_1"/>
    <property type="match status" value="1"/>
</dbReference>
<dbReference type="Proteomes" id="UP000054639">
    <property type="component" value="Unassembled WGS sequence"/>
</dbReference>
<sequence>MDLNSFLKNHPTLLFAEDMRTICQPLFKLGIDYFSHVMINSNNEMTANASNPEYFRFYFEQGFHQSDLHTAKFDIPQRYVLWHLVKREGKAEELYQSGIEYGLFYIFTIIERSPTEQNYYHFAAKSHKEYMNEFYFRHIDLLEQFIAYFKHSMLLSDGLNRAYKLPYKIKDTTGSHIIKVDFSSSLTPIAINDYLNSIQIESNREKPILELSRRELQCALYLLEGKTSIEIAVLLNLSPRTVEVYFNRLKNRFGSKNKIQLVRHLIESGLLSHAIVPIDS</sequence>
<dbReference type="SUPFAM" id="SSF46894">
    <property type="entry name" value="C-terminal effector domain of the bipartite response regulators"/>
    <property type="match status" value="1"/>
</dbReference>
<keyword evidence="7" id="KW-1185">Reference proteome</keyword>
<reference evidence="6 8" key="2">
    <citation type="submission" date="2018-06" db="EMBL/GenBank/DDBJ databases">
        <authorList>
            <consortium name="Pathogen Informatics"/>
            <person name="Doyle S."/>
        </authorList>
    </citation>
    <scope>NUCLEOTIDE SEQUENCE [LARGE SCALE GENOMIC DNA]</scope>
    <source>
        <strain evidence="6 8">NCTC12376</strain>
    </source>
</reference>
<dbReference type="EMBL" id="UGOW01000001">
    <property type="protein sequence ID" value="STY16981.1"/>
    <property type="molecule type" value="Genomic_DNA"/>
</dbReference>
<feature type="domain" description="HTH luxR-type" evidence="4">
    <location>
        <begin position="204"/>
        <end position="269"/>
    </location>
</feature>
<dbReference type="CDD" id="cd06170">
    <property type="entry name" value="LuxR_C_like"/>
    <property type="match status" value="1"/>
</dbReference>
<dbReference type="Gene3D" id="1.10.10.10">
    <property type="entry name" value="Winged helix-like DNA-binding domain superfamily/Winged helix DNA-binding domain"/>
    <property type="match status" value="1"/>
</dbReference>
<evidence type="ECO:0000313" key="8">
    <source>
        <dbReference type="Proteomes" id="UP000254230"/>
    </source>
</evidence>
<dbReference type="InterPro" id="IPR000792">
    <property type="entry name" value="Tscrpt_reg_LuxR_C"/>
</dbReference>
<organism evidence="6 8">
    <name type="scientific">Legionella quateirensis</name>
    <dbReference type="NCBI Taxonomy" id="45072"/>
    <lineage>
        <taxon>Bacteria</taxon>
        <taxon>Pseudomonadati</taxon>
        <taxon>Pseudomonadota</taxon>
        <taxon>Gammaproteobacteria</taxon>
        <taxon>Legionellales</taxon>
        <taxon>Legionellaceae</taxon>
        <taxon>Legionella</taxon>
    </lineage>
</organism>
<dbReference type="PANTHER" id="PTHR44688:SF16">
    <property type="entry name" value="DNA-BINDING TRANSCRIPTIONAL ACTIVATOR DEVR_DOSR"/>
    <property type="match status" value="1"/>
</dbReference>
<dbReference type="Proteomes" id="UP000254230">
    <property type="component" value="Unassembled WGS sequence"/>
</dbReference>
<keyword evidence="1" id="KW-0805">Transcription regulation</keyword>
<name>A0A378KTP1_9GAMM</name>
<evidence type="ECO:0000256" key="2">
    <source>
        <dbReference type="ARBA" id="ARBA00023125"/>
    </source>
</evidence>
<dbReference type="InterPro" id="IPR016032">
    <property type="entry name" value="Sig_transdc_resp-reg_C-effctor"/>
</dbReference>
<evidence type="ECO:0000313" key="5">
    <source>
        <dbReference type="EMBL" id="KTD44493.1"/>
    </source>
</evidence>
<keyword evidence="2 6" id="KW-0238">DNA-binding</keyword>
<dbReference type="GO" id="GO:0003677">
    <property type="term" value="F:DNA binding"/>
    <property type="evidence" value="ECO:0007669"/>
    <property type="project" value="UniProtKB-KW"/>
</dbReference>
<dbReference type="STRING" id="45072.Lqua_2897"/>
<accession>A0A378KTP1</accession>
<evidence type="ECO:0000256" key="1">
    <source>
        <dbReference type="ARBA" id="ARBA00023015"/>
    </source>
</evidence>
<proteinExistence type="predicted"/>
<reference evidence="5 7" key="1">
    <citation type="submission" date="2015-11" db="EMBL/GenBank/DDBJ databases">
        <title>Genomic analysis of 38 Legionella species identifies large and diverse effector repertoires.</title>
        <authorList>
            <person name="Burstein D."/>
            <person name="Amaro F."/>
            <person name="Zusman T."/>
            <person name="Lifshitz Z."/>
            <person name="Cohen O."/>
            <person name="Gilbert J.A."/>
            <person name="Pupko T."/>
            <person name="Shuman H.A."/>
            <person name="Segal G."/>
        </authorList>
    </citation>
    <scope>NUCLEOTIDE SEQUENCE [LARGE SCALE GENOMIC DNA]</scope>
    <source>
        <strain evidence="5 7">ATCC 49507</strain>
    </source>
</reference>
<evidence type="ECO:0000256" key="3">
    <source>
        <dbReference type="ARBA" id="ARBA00023163"/>
    </source>
</evidence>
<dbReference type="GO" id="GO:0006355">
    <property type="term" value="P:regulation of DNA-templated transcription"/>
    <property type="evidence" value="ECO:0007669"/>
    <property type="project" value="InterPro"/>
</dbReference>
<dbReference type="InterPro" id="IPR036388">
    <property type="entry name" value="WH-like_DNA-bd_sf"/>
</dbReference>
<dbReference type="Pfam" id="PF00196">
    <property type="entry name" value="GerE"/>
    <property type="match status" value="1"/>
</dbReference>
<dbReference type="EMBL" id="LNYR01000042">
    <property type="protein sequence ID" value="KTD44493.1"/>
    <property type="molecule type" value="Genomic_DNA"/>
</dbReference>
<dbReference type="SMART" id="SM00421">
    <property type="entry name" value="HTH_LUXR"/>
    <property type="match status" value="1"/>
</dbReference>
<gene>
    <name evidence="6" type="primary">citB_1</name>
    <name evidence="5" type="ORF">Lqua_2897</name>
    <name evidence="6" type="ORF">NCTC12376_00775</name>
</gene>
<dbReference type="OrthoDB" id="5643398at2"/>
<keyword evidence="3" id="KW-0804">Transcription</keyword>
<protein>
    <submittedName>
        <fullName evidence="5 6">Response regulator containing a CheY-like receiver domain and an HTH DNA-binding domain</fullName>
    </submittedName>
</protein>
<evidence type="ECO:0000259" key="4">
    <source>
        <dbReference type="PROSITE" id="PS50043"/>
    </source>
</evidence>
<dbReference type="PROSITE" id="PS50043">
    <property type="entry name" value="HTH_LUXR_2"/>
    <property type="match status" value="1"/>
</dbReference>